<gene>
    <name evidence="8" type="primary">crr_2</name>
    <name evidence="8" type="ORF">NCTC10815_01357</name>
</gene>
<dbReference type="NCBIfam" id="TIGR00830">
    <property type="entry name" value="PTBA"/>
    <property type="match status" value="1"/>
</dbReference>
<evidence type="ECO:0000256" key="2">
    <source>
        <dbReference type="ARBA" id="ARBA00022448"/>
    </source>
</evidence>
<dbReference type="InterPro" id="IPR011055">
    <property type="entry name" value="Dup_hybrid_motif"/>
</dbReference>
<evidence type="ECO:0000259" key="7">
    <source>
        <dbReference type="PROSITE" id="PS51093"/>
    </source>
</evidence>
<name>A0A378MCL2_LISGR</name>
<evidence type="ECO:0000256" key="3">
    <source>
        <dbReference type="ARBA" id="ARBA00022597"/>
    </source>
</evidence>
<dbReference type="GO" id="GO:0016301">
    <property type="term" value="F:kinase activity"/>
    <property type="evidence" value="ECO:0007669"/>
    <property type="project" value="UniProtKB-KW"/>
</dbReference>
<dbReference type="GO" id="GO:0009401">
    <property type="term" value="P:phosphoenolpyruvate-dependent sugar phosphotransferase system"/>
    <property type="evidence" value="ECO:0007669"/>
    <property type="project" value="UniProtKB-KW"/>
</dbReference>
<reference evidence="8 9" key="1">
    <citation type="submission" date="2018-06" db="EMBL/GenBank/DDBJ databases">
        <authorList>
            <consortium name="Pathogen Informatics"/>
            <person name="Doyle S."/>
        </authorList>
    </citation>
    <scope>NUCLEOTIDE SEQUENCE [LARGE SCALE GENOMIC DNA]</scope>
    <source>
        <strain evidence="9">NCTC 10815</strain>
    </source>
</reference>
<organism evidence="8 9">
    <name type="scientific">Listeria grayi</name>
    <name type="common">Listeria murrayi</name>
    <dbReference type="NCBI Taxonomy" id="1641"/>
    <lineage>
        <taxon>Bacteria</taxon>
        <taxon>Bacillati</taxon>
        <taxon>Bacillota</taxon>
        <taxon>Bacilli</taxon>
        <taxon>Bacillales</taxon>
        <taxon>Listeriaceae</taxon>
        <taxon>Listeria</taxon>
    </lineage>
</organism>
<dbReference type="GO" id="GO:0005737">
    <property type="term" value="C:cytoplasm"/>
    <property type="evidence" value="ECO:0007669"/>
    <property type="project" value="UniProtKB-SubCell"/>
</dbReference>
<evidence type="ECO:0000256" key="5">
    <source>
        <dbReference type="ARBA" id="ARBA00022683"/>
    </source>
</evidence>
<dbReference type="Gene3D" id="2.70.70.10">
    <property type="entry name" value="Glucose Permease (Domain IIA)"/>
    <property type="match status" value="1"/>
</dbReference>
<keyword evidence="5" id="KW-0598">Phosphotransferase system</keyword>
<dbReference type="InterPro" id="IPR001127">
    <property type="entry name" value="PTS_EIIA_1_perm"/>
</dbReference>
<feature type="domain" description="PTS EIIA type-1" evidence="7">
    <location>
        <begin position="25"/>
        <end position="129"/>
    </location>
</feature>
<dbReference type="PANTHER" id="PTHR45008:SF1">
    <property type="entry name" value="PTS SYSTEM GLUCOSE-SPECIFIC EIIA COMPONENT"/>
    <property type="match status" value="1"/>
</dbReference>
<dbReference type="Proteomes" id="UP000254879">
    <property type="component" value="Unassembled WGS sequence"/>
</dbReference>
<dbReference type="Pfam" id="PF00358">
    <property type="entry name" value="PTS_EIIA_1"/>
    <property type="match status" value="1"/>
</dbReference>
<keyword evidence="4 8" id="KW-0808">Transferase</keyword>
<dbReference type="AlphaFoldDB" id="A0A378MCL2"/>
<proteinExistence type="predicted"/>
<keyword evidence="3" id="KW-0762">Sugar transport</keyword>
<sequence length="159" mass="17393">MNPHSETKIKSPVSGQMYPIEEVDDDTFSKGLLGKGVAIKPEEDLIVSPVAGKVQLVFKTKHAIGLLADNGAEILIHVGLNTVELEGENFEVLCHEQQKVEVGTPLVRFDRAALVEAGYDDSVIMVIANTDHFEEIAAYAKRKALTAMETIIQLKIKPI</sequence>
<dbReference type="PROSITE" id="PS00371">
    <property type="entry name" value="PTS_EIIA_TYPE_1_HIS"/>
    <property type="match status" value="1"/>
</dbReference>
<keyword evidence="2" id="KW-0813">Transport</keyword>
<evidence type="ECO:0000256" key="1">
    <source>
        <dbReference type="ARBA" id="ARBA00004496"/>
    </source>
</evidence>
<evidence type="ECO:0000313" key="8">
    <source>
        <dbReference type="EMBL" id="STY44041.1"/>
    </source>
</evidence>
<dbReference type="PANTHER" id="PTHR45008">
    <property type="entry name" value="PTS SYSTEM GLUCOSE-SPECIFIC EIIA COMPONENT"/>
    <property type="match status" value="1"/>
</dbReference>
<evidence type="ECO:0000313" key="9">
    <source>
        <dbReference type="Proteomes" id="UP000254879"/>
    </source>
</evidence>
<accession>A0A378MCL2</accession>
<dbReference type="EMBL" id="UGPG01000001">
    <property type="protein sequence ID" value="STY44041.1"/>
    <property type="molecule type" value="Genomic_DNA"/>
</dbReference>
<protein>
    <submittedName>
        <fullName evidence="8">Glucose-specific phosphotransferase enzyme IIA component</fullName>
        <ecNumber evidence="8">2.7.1.-</ecNumber>
    </submittedName>
</protein>
<dbReference type="RefSeq" id="WP_115345833.1">
    <property type="nucleotide sequence ID" value="NZ_UGPG01000001.1"/>
</dbReference>
<dbReference type="SUPFAM" id="SSF51261">
    <property type="entry name" value="Duplicated hybrid motif"/>
    <property type="match status" value="1"/>
</dbReference>
<comment type="subcellular location">
    <subcellularLocation>
        <location evidence="1">Cytoplasm</location>
    </subcellularLocation>
</comment>
<evidence type="ECO:0000256" key="4">
    <source>
        <dbReference type="ARBA" id="ARBA00022679"/>
    </source>
</evidence>
<evidence type="ECO:0000256" key="6">
    <source>
        <dbReference type="ARBA" id="ARBA00022777"/>
    </source>
</evidence>
<dbReference type="PROSITE" id="PS51093">
    <property type="entry name" value="PTS_EIIA_TYPE_1"/>
    <property type="match status" value="1"/>
</dbReference>
<dbReference type="InterPro" id="IPR050890">
    <property type="entry name" value="PTS_EIIA_component"/>
</dbReference>
<dbReference type="FunFam" id="2.70.70.10:FF:000001">
    <property type="entry name" value="PTS system glucose-specific IIA component"/>
    <property type="match status" value="1"/>
</dbReference>
<keyword evidence="6" id="KW-0418">Kinase</keyword>
<dbReference type="EC" id="2.7.1.-" evidence="8"/>